<reference evidence="2 3" key="1">
    <citation type="submission" date="2015-12" db="EMBL/GenBank/DDBJ databases">
        <title>Diversity of Burkholderia near neighbor genomes.</title>
        <authorList>
            <person name="Sahl J."/>
            <person name="Wagner D."/>
            <person name="Keim P."/>
        </authorList>
    </citation>
    <scope>NUCLEOTIDE SEQUENCE [LARGE SCALE GENOMIC DNA]</scope>
    <source>
        <strain evidence="2 3">MSMB1184WGS</strain>
    </source>
</reference>
<dbReference type="Proteomes" id="UP000094776">
    <property type="component" value="Chromosome 2"/>
</dbReference>
<feature type="transmembrane region" description="Helical" evidence="1">
    <location>
        <begin position="121"/>
        <end position="141"/>
    </location>
</feature>
<dbReference type="RefSeq" id="WP_059532509.1">
    <property type="nucleotide sequence ID" value="NZ_CP013444.1"/>
</dbReference>
<evidence type="ECO:0000256" key="1">
    <source>
        <dbReference type="SAM" id="Phobius"/>
    </source>
</evidence>
<protein>
    <submittedName>
        <fullName evidence="2">Permease</fullName>
    </submittedName>
</protein>
<feature type="transmembrane region" description="Helical" evidence="1">
    <location>
        <begin position="66"/>
        <end position="86"/>
    </location>
</feature>
<accession>A0A1B4Q3N5</accession>
<sequence>MIGGILAGLATGALWGLTFVAPRAVAPFSAIDLAIARYLVFGVASIALMLWPAFRPRGIGLKPSLVAILLGSVGYIGYFLAASFAVRYAGATVPPLVIGLLPVALAIIGNWTNADVRWSRLIVPLAMICAGVLLINVRAVLSADQLVERNNVLLGVLCAYIALAIWIAYGVINAKALRAAGGPSPLVWTGLQGMGSGLGTLPLFVVASLGTPSMLFNQDATAGQWAVFLGWAVVMGIAGSWVATWCWSIASRKLPLSLSAQLIVAETVFGLAYGFIYEHRWPALAEWTGIALQMVGVAVAIAVFTSRPTIAPDARLEKSIGGNRT</sequence>
<proteinExistence type="predicted"/>
<dbReference type="AlphaFoldDB" id="A0A1B4Q3N5"/>
<evidence type="ECO:0000313" key="2">
    <source>
        <dbReference type="EMBL" id="AOK20778.1"/>
    </source>
</evidence>
<feature type="transmembrane region" description="Helical" evidence="1">
    <location>
        <begin position="225"/>
        <end position="247"/>
    </location>
</feature>
<name>A0A1B4Q3N5_BURCE</name>
<feature type="transmembrane region" description="Helical" evidence="1">
    <location>
        <begin position="287"/>
        <end position="305"/>
    </location>
</feature>
<gene>
    <name evidence="2" type="ORF">WT26_34290</name>
</gene>
<feature type="transmembrane region" description="Helical" evidence="1">
    <location>
        <begin position="254"/>
        <end position="275"/>
    </location>
</feature>
<evidence type="ECO:0000313" key="3">
    <source>
        <dbReference type="Proteomes" id="UP000094776"/>
    </source>
</evidence>
<keyword evidence="1" id="KW-0812">Transmembrane</keyword>
<feature type="transmembrane region" description="Helical" evidence="1">
    <location>
        <begin position="186"/>
        <end position="205"/>
    </location>
</feature>
<dbReference type="EMBL" id="CP013444">
    <property type="protein sequence ID" value="AOK20778.1"/>
    <property type="molecule type" value="Genomic_DNA"/>
</dbReference>
<feature type="transmembrane region" description="Helical" evidence="1">
    <location>
        <begin position="153"/>
        <end position="174"/>
    </location>
</feature>
<keyword evidence="1" id="KW-1133">Transmembrane helix</keyword>
<keyword evidence="1" id="KW-0472">Membrane</keyword>
<feature type="transmembrane region" description="Helical" evidence="1">
    <location>
        <begin position="92"/>
        <end position="109"/>
    </location>
</feature>
<feature type="transmembrane region" description="Helical" evidence="1">
    <location>
        <begin position="36"/>
        <end position="54"/>
    </location>
</feature>
<organism evidence="2 3">
    <name type="scientific">Burkholderia cepacia</name>
    <name type="common">Pseudomonas cepacia</name>
    <dbReference type="NCBI Taxonomy" id="292"/>
    <lineage>
        <taxon>Bacteria</taxon>
        <taxon>Pseudomonadati</taxon>
        <taxon>Pseudomonadota</taxon>
        <taxon>Betaproteobacteria</taxon>
        <taxon>Burkholderiales</taxon>
        <taxon>Burkholderiaceae</taxon>
        <taxon>Burkholderia</taxon>
        <taxon>Burkholderia cepacia complex</taxon>
    </lineage>
</organism>